<reference evidence="1 2" key="1">
    <citation type="submission" date="2024-04" db="EMBL/GenBank/DDBJ databases">
        <title>Tritrichomonas musculus Genome.</title>
        <authorList>
            <person name="Alves-Ferreira E."/>
            <person name="Grigg M."/>
            <person name="Lorenzi H."/>
            <person name="Galac M."/>
        </authorList>
    </citation>
    <scope>NUCLEOTIDE SEQUENCE [LARGE SCALE GENOMIC DNA]</scope>
    <source>
        <strain evidence="1 2">EAF2021</strain>
    </source>
</reference>
<evidence type="ECO:0000313" key="1">
    <source>
        <dbReference type="EMBL" id="KAK8897510.1"/>
    </source>
</evidence>
<gene>
    <name evidence="1" type="ORF">M9Y10_015466</name>
</gene>
<sequence length="82" mass="9113">MTVVVKKFSSISFLTHGSGTMKAWEACTGRVGLKSSKEIIACFCSLLKTASTEKLFSWMTKGIKAIKELLVYMRNNDETNSQ</sequence>
<organism evidence="1 2">
    <name type="scientific">Tritrichomonas musculus</name>
    <dbReference type="NCBI Taxonomy" id="1915356"/>
    <lineage>
        <taxon>Eukaryota</taxon>
        <taxon>Metamonada</taxon>
        <taxon>Parabasalia</taxon>
        <taxon>Tritrichomonadida</taxon>
        <taxon>Tritrichomonadidae</taxon>
        <taxon>Tritrichomonas</taxon>
    </lineage>
</organism>
<name>A0ABR2L2C1_9EUKA</name>
<dbReference type="EMBL" id="JAPFFF010000002">
    <property type="protein sequence ID" value="KAK8897510.1"/>
    <property type="molecule type" value="Genomic_DNA"/>
</dbReference>
<evidence type="ECO:0000313" key="2">
    <source>
        <dbReference type="Proteomes" id="UP001470230"/>
    </source>
</evidence>
<accession>A0ABR2L2C1</accession>
<keyword evidence="2" id="KW-1185">Reference proteome</keyword>
<protein>
    <submittedName>
        <fullName evidence="1">Uncharacterized protein</fullName>
    </submittedName>
</protein>
<dbReference type="Proteomes" id="UP001470230">
    <property type="component" value="Unassembled WGS sequence"/>
</dbReference>
<proteinExistence type="predicted"/>
<comment type="caution">
    <text evidence="1">The sequence shown here is derived from an EMBL/GenBank/DDBJ whole genome shotgun (WGS) entry which is preliminary data.</text>
</comment>